<dbReference type="GO" id="GO:0006312">
    <property type="term" value="P:mitotic recombination"/>
    <property type="evidence" value="ECO:0007669"/>
    <property type="project" value="TreeGrafter"/>
</dbReference>
<evidence type="ECO:0000256" key="6">
    <source>
        <dbReference type="ARBA" id="ARBA00023242"/>
    </source>
</evidence>
<dbReference type="STRING" id="1169540.A0A0G4GAV4"/>
<evidence type="ECO:0000313" key="9">
    <source>
        <dbReference type="EMBL" id="CEM25934.1"/>
    </source>
</evidence>
<dbReference type="Pfam" id="PF14520">
    <property type="entry name" value="HHH_5"/>
    <property type="match status" value="1"/>
</dbReference>
<dbReference type="FunCoup" id="A0A0G4GAV4">
    <property type="interactions" value="201"/>
</dbReference>
<dbReference type="AlphaFoldDB" id="A0A0G4GAV4"/>
<name>A0A0G4GAV4_VITBC</name>
<gene>
    <name evidence="9" type="ORF">Vbra_17279</name>
</gene>
<dbReference type="InterPro" id="IPR004579">
    <property type="entry name" value="ERCC1/RAD10/SWI10"/>
</dbReference>
<dbReference type="GO" id="GO:0070522">
    <property type="term" value="C:ERCC4-ERCC1 complex"/>
    <property type="evidence" value="ECO:0007669"/>
    <property type="project" value="TreeGrafter"/>
</dbReference>
<keyword evidence="3" id="KW-0227">DNA damage</keyword>
<dbReference type="InterPro" id="IPR011335">
    <property type="entry name" value="Restrct_endonuc-II-like"/>
</dbReference>
<dbReference type="InParanoid" id="A0A0G4GAV4"/>
<keyword evidence="4" id="KW-0238">DNA-binding</keyword>
<keyword evidence="5" id="KW-0234">DNA repair</keyword>
<dbReference type="SUPFAM" id="SSF52980">
    <property type="entry name" value="Restriction endonuclease-like"/>
    <property type="match status" value="1"/>
</dbReference>
<dbReference type="PANTHER" id="PTHR12749">
    <property type="entry name" value="EXCISION REPAIR CROSS-COMPLEMENTING 1 ERCC1"/>
    <property type="match status" value="1"/>
</dbReference>
<dbReference type="GO" id="GO:0006302">
    <property type="term" value="P:double-strand break repair"/>
    <property type="evidence" value="ECO:0007669"/>
    <property type="project" value="UniProtKB-ARBA"/>
</dbReference>
<dbReference type="SUPFAM" id="SSF47781">
    <property type="entry name" value="RuvA domain 2-like"/>
    <property type="match status" value="1"/>
</dbReference>
<dbReference type="NCBIfam" id="TIGR00597">
    <property type="entry name" value="rad10"/>
    <property type="match status" value="1"/>
</dbReference>
<dbReference type="PhylomeDB" id="A0A0G4GAV4"/>
<comment type="subcellular location">
    <subcellularLocation>
        <location evidence="1">Nucleus</location>
    </subcellularLocation>
</comment>
<proteinExistence type="inferred from homology"/>
<dbReference type="Gene3D" id="1.10.150.20">
    <property type="entry name" value="5' to 3' exonuclease, C-terminal subdomain"/>
    <property type="match status" value="1"/>
</dbReference>
<feature type="region of interest" description="Disordered" evidence="7">
    <location>
        <begin position="1"/>
        <end position="72"/>
    </location>
</feature>
<dbReference type="VEuPathDB" id="CryptoDB:Vbra_17279"/>
<dbReference type="Pfam" id="PF03834">
    <property type="entry name" value="Rad10"/>
    <property type="match status" value="1"/>
</dbReference>
<feature type="compositionally biased region" description="Low complexity" evidence="7">
    <location>
        <begin position="29"/>
        <end position="42"/>
    </location>
</feature>
<feature type="compositionally biased region" description="Pro residues" evidence="7">
    <location>
        <begin position="1"/>
        <end position="28"/>
    </location>
</feature>
<sequence>MSGVPRPPRPVPRPAGRPVPRPKMPPPAAKNSAPPAAAAAAGPPRPPPVAKNGAAPARPAAPPPASGPAEWYHPKASESVIVAPRQDKNPVVGLIRGRVPVEMGNIVPDFLVGKANAVLFIGLRYHRLHPEYLGGRVKQLRDSHKYRLITILCNVDLDDPAGPLEGITTIAYHNQCSMLCAWGNEECAKYLVTLKSYENKPADLLQGRFETDHAVRLTEVLTTIPTVNKTDANTLMGQFGSLKDIMAADGKDLSQCPGIGDKKQRQLMKALHEPFFSADNGKDE</sequence>
<dbReference type="CDD" id="cd22325">
    <property type="entry name" value="ERCC1_C-like"/>
    <property type="match status" value="1"/>
</dbReference>
<dbReference type="OMA" id="PHCVLVH"/>
<accession>A0A0G4GAV4</accession>
<dbReference type="EMBL" id="CDMY01000607">
    <property type="protein sequence ID" value="CEM25934.1"/>
    <property type="molecule type" value="Genomic_DNA"/>
</dbReference>
<organism evidence="9 10">
    <name type="scientific">Vitrella brassicaformis (strain CCMP3155)</name>
    <dbReference type="NCBI Taxonomy" id="1169540"/>
    <lineage>
        <taxon>Eukaryota</taxon>
        <taxon>Sar</taxon>
        <taxon>Alveolata</taxon>
        <taxon>Colpodellida</taxon>
        <taxon>Vitrellaceae</taxon>
        <taxon>Vitrella</taxon>
    </lineage>
</organism>
<keyword evidence="6" id="KW-0539">Nucleus</keyword>
<dbReference type="OrthoDB" id="10262814at2759"/>
<dbReference type="PANTHER" id="PTHR12749:SF0">
    <property type="entry name" value="DNA EXCISION REPAIR PROTEIN ERCC-1"/>
    <property type="match status" value="1"/>
</dbReference>
<evidence type="ECO:0000256" key="1">
    <source>
        <dbReference type="ARBA" id="ARBA00004123"/>
    </source>
</evidence>
<comment type="similarity">
    <text evidence="2">Belongs to the ERCC1/RAD10/SWI10 family.</text>
</comment>
<evidence type="ECO:0000256" key="5">
    <source>
        <dbReference type="ARBA" id="ARBA00023204"/>
    </source>
</evidence>
<keyword evidence="10" id="KW-1185">Reference proteome</keyword>
<dbReference type="InterPro" id="IPR010994">
    <property type="entry name" value="RuvA_2-like"/>
</dbReference>
<evidence type="ECO:0000256" key="4">
    <source>
        <dbReference type="ARBA" id="ARBA00023125"/>
    </source>
</evidence>
<dbReference type="Gene3D" id="3.40.50.10130">
    <property type="match status" value="1"/>
</dbReference>
<dbReference type="Proteomes" id="UP000041254">
    <property type="component" value="Unassembled WGS sequence"/>
</dbReference>
<dbReference type="GO" id="GO:0003684">
    <property type="term" value="F:damaged DNA binding"/>
    <property type="evidence" value="ECO:0007669"/>
    <property type="project" value="InterPro"/>
</dbReference>
<evidence type="ECO:0000256" key="2">
    <source>
        <dbReference type="ARBA" id="ARBA00008283"/>
    </source>
</evidence>
<evidence type="ECO:0000256" key="7">
    <source>
        <dbReference type="SAM" id="MobiDB-lite"/>
    </source>
</evidence>
<evidence type="ECO:0000256" key="3">
    <source>
        <dbReference type="ARBA" id="ARBA00022763"/>
    </source>
</evidence>
<protein>
    <recommendedName>
        <fullName evidence="8">ERCC1-like central domain-containing protein</fullName>
    </recommendedName>
</protein>
<dbReference type="GO" id="GO:0000110">
    <property type="term" value="C:nucleotide-excision repair factor 1 complex"/>
    <property type="evidence" value="ECO:0007669"/>
    <property type="project" value="TreeGrafter"/>
</dbReference>
<evidence type="ECO:0000259" key="8">
    <source>
        <dbReference type="Pfam" id="PF03834"/>
    </source>
</evidence>
<evidence type="ECO:0000313" key="10">
    <source>
        <dbReference type="Proteomes" id="UP000041254"/>
    </source>
</evidence>
<dbReference type="FunFam" id="1.10.150.20:FF:000017">
    <property type="entry name" value="DNA excision repair protein ERCC-1"/>
    <property type="match status" value="1"/>
</dbReference>
<dbReference type="GO" id="GO:0070914">
    <property type="term" value="P:UV-damage excision repair"/>
    <property type="evidence" value="ECO:0007669"/>
    <property type="project" value="TreeGrafter"/>
</dbReference>
<dbReference type="InterPro" id="IPR047260">
    <property type="entry name" value="ERCC1-like_central_dom"/>
</dbReference>
<reference evidence="9 10" key="1">
    <citation type="submission" date="2014-11" db="EMBL/GenBank/DDBJ databases">
        <authorList>
            <person name="Zhu J."/>
            <person name="Qi W."/>
            <person name="Song R."/>
        </authorList>
    </citation>
    <scope>NUCLEOTIDE SEQUENCE [LARGE SCALE GENOMIC DNA]</scope>
</reference>
<dbReference type="GO" id="GO:0003697">
    <property type="term" value="F:single-stranded DNA binding"/>
    <property type="evidence" value="ECO:0007669"/>
    <property type="project" value="TreeGrafter"/>
</dbReference>
<feature type="domain" description="ERCC1-like central" evidence="8">
    <location>
        <begin position="80"/>
        <end position="195"/>
    </location>
</feature>